<dbReference type="PROSITE" id="PS00678">
    <property type="entry name" value="WD_REPEATS_1"/>
    <property type="match status" value="2"/>
</dbReference>
<feature type="region of interest" description="Disordered" evidence="4">
    <location>
        <begin position="409"/>
        <end position="473"/>
    </location>
</feature>
<feature type="compositionally biased region" description="Basic and acidic residues" evidence="4">
    <location>
        <begin position="10"/>
        <end position="20"/>
    </location>
</feature>
<name>A0AAD7GZY1_MYCRO</name>
<dbReference type="PANTHER" id="PTHR44675">
    <property type="entry name" value="PAK1 INTERACTING PROTEIN 1"/>
    <property type="match status" value="1"/>
</dbReference>
<dbReference type="InterPro" id="IPR019775">
    <property type="entry name" value="WD40_repeat_CS"/>
</dbReference>
<evidence type="ECO:0000256" key="1">
    <source>
        <dbReference type="ARBA" id="ARBA00022574"/>
    </source>
</evidence>
<evidence type="ECO:0000313" key="5">
    <source>
        <dbReference type="EMBL" id="KAJ7708883.1"/>
    </source>
</evidence>
<dbReference type="InterPro" id="IPR001680">
    <property type="entry name" value="WD40_rpt"/>
</dbReference>
<evidence type="ECO:0000313" key="6">
    <source>
        <dbReference type="Proteomes" id="UP001221757"/>
    </source>
</evidence>
<feature type="compositionally biased region" description="Acidic residues" evidence="4">
    <location>
        <begin position="419"/>
        <end position="434"/>
    </location>
</feature>
<evidence type="ECO:0000256" key="4">
    <source>
        <dbReference type="SAM" id="MobiDB-lite"/>
    </source>
</evidence>
<reference evidence="5" key="1">
    <citation type="submission" date="2023-03" db="EMBL/GenBank/DDBJ databases">
        <title>Massive genome expansion in bonnet fungi (Mycena s.s.) driven by repeated elements and novel gene families across ecological guilds.</title>
        <authorList>
            <consortium name="Lawrence Berkeley National Laboratory"/>
            <person name="Harder C.B."/>
            <person name="Miyauchi S."/>
            <person name="Viragh M."/>
            <person name="Kuo A."/>
            <person name="Thoen E."/>
            <person name="Andreopoulos B."/>
            <person name="Lu D."/>
            <person name="Skrede I."/>
            <person name="Drula E."/>
            <person name="Henrissat B."/>
            <person name="Morin E."/>
            <person name="Kohler A."/>
            <person name="Barry K."/>
            <person name="LaButti K."/>
            <person name="Morin E."/>
            <person name="Salamov A."/>
            <person name="Lipzen A."/>
            <person name="Mereny Z."/>
            <person name="Hegedus B."/>
            <person name="Baldrian P."/>
            <person name="Stursova M."/>
            <person name="Weitz H."/>
            <person name="Taylor A."/>
            <person name="Grigoriev I.V."/>
            <person name="Nagy L.G."/>
            <person name="Martin F."/>
            <person name="Kauserud H."/>
        </authorList>
    </citation>
    <scope>NUCLEOTIDE SEQUENCE</scope>
    <source>
        <strain evidence="5">CBHHK067</strain>
    </source>
</reference>
<dbReference type="Pfam" id="PF00400">
    <property type="entry name" value="WD40"/>
    <property type="match status" value="3"/>
</dbReference>
<evidence type="ECO:0000256" key="2">
    <source>
        <dbReference type="ARBA" id="ARBA00022737"/>
    </source>
</evidence>
<feature type="compositionally biased region" description="Acidic residues" evidence="4">
    <location>
        <begin position="448"/>
        <end position="473"/>
    </location>
</feature>
<dbReference type="Gene3D" id="2.130.10.10">
    <property type="entry name" value="YVTN repeat-like/Quinoprotein amine dehydrogenase"/>
    <property type="match status" value="2"/>
</dbReference>
<organism evidence="5 6">
    <name type="scientific">Mycena rosella</name>
    <name type="common">Pink bonnet</name>
    <name type="synonym">Agaricus rosellus</name>
    <dbReference type="NCBI Taxonomy" id="1033263"/>
    <lineage>
        <taxon>Eukaryota</taxon>
        <taxon>Fungi</taxon>
        <taxon>Dikarya</taxon>
        <taxon>Basidiomycota</taxon>
        <taxon>Agaricomycotina</taxon>
        <taxon>Agaricomycetes</taxon>
        <taxon>Agaricomycetidae</taxon>
        <taxon>Agaricales</taxon>
        <taxon>Marasmiineae</taxon>
        <taxon>Mycenaceae</taxon>
        <taxon>Mycena</taxon>
    </lineage>
</organism>
<feature type="repeat" description="WD" evidence="3">
    <location>
        <begin position="192"/>
        <end position="233"/>
    </location>
</feature>
<dbReference type="InterPro" id="IPR051959">
    <property type="entry name" value="PAK1-Kinase_Regulator"/>
</dbReference>
<dbReference type="PROSITE" id="PS50082">
    <property type="entry name" value="WD_REPEATS_2"/>
    <property type="match status" value="2"/>
</dbReference>
<keyword evidence="2" id="KW-0677">Repeat</keyword>
<proteinExistence type="predicted"/>
<protein>
    <submittedName>
        <fullName evidence="5">WD40-repeat-containing domain protein</fullName>
    </submittedName>
</protein>
<dbReference type="AlphaFoldDB" id="A0AAD7GZY1"/>
<evidence type="ECO:0000256" key="3">
    <source>
        <dbReference type="PROSITE-ProRule" id="PRU00221"/>
    </source>
</evidence>
<dbReference type="SUPFAM" id="SSF50978">
    <property type="entry name" value="WD40 repeat-like"/>
    <property type="match status" value="1"/>
</dbReference>
<accession>A0AAD7GZY1</accession>
<sequence length="473" mass="50477">MPKPAAATRGPERPAKKPRVDFSASRVKGSPVPQKKSKGKEKEKDPEKTAAVPRKRKKPAPEDAPTPLPRSFKVIAGSYEKLLYGLDGSVSYDADSGLSFDLKPVFIFPAHVSCIKAVAASPHGGKWLATGSADEIVKVWDLRRRKEIGGLMHHEGSITHLLFPSRSHLLSASEDGTLCLFRARDWAVLRALRGHKGRVNAVAVHPSGKVALSVGKDRTLRMWDLMRGKGCASTKLGKEAELVRWSSDGALFAVQAASTIDIYTTDMNLLHTITHPSRLHDIKFVRRVNGAGDVLLAAAEDAKLSVYAVSPDPATPPRVVAEMTGHTNRVKAVQTLPIALPAGAPRPATTVVCTASSDGRIHLYDLAALPEVAVELLEMAPVAVYDSKGTRLTCVTLADGDDGGAAALAVGKRKRGDEGGEDDGDEDEDEDEEWGGVGAPEIGGSVGGEDDSAWEDEDEDEAEEEGEGEVESD</sequence>
<feature type="repeat" description="WD" evidence="3">
    <location>
        <begin position="108"/>
        <end position="150"/>
    </location>
</feature>
<gene>
    <name evidence="5" type="ORF">B0H17DRAFT_999969</name>
</gene>
<dbReference type="EMBL" id="JARKIE010000003">
    <property type="protein sequence ID" value="KAJ7708883.1"/>
    <property type="molecule type" value="Genomic_DNA"/>
</dbReference>
<comment type="caution">
    <text evidence="5">The sequence shown here is derived from an EMBL/GenBank/DDBJ whole genome shotgun (WGS) entry which is preliminary data.</text>
</comment>
<keyword evidence="6" id="KW-1185">Reference proteome</keyword>
<dbReference type="InterPro" id="IPR036322">
    <property type="entry name" value="WD40_repeat_dom_sf"/>
</dbReference>
<dbReference type="SMART" id="SM00320">
    <property type="entry name" value="WD40"/>
    <property type="match status" value="5"/>
</dbReference>
<dbReference type="InterPro" id="IPR015943">
    <property type="entry name" value="WD40/YVTN_repeat-like_dom_sf"/>
</dbReference>
<feature type="region of interest" description="Disordered" evidence="4">
    <location>
        <begin position="1"/>
        <end position="70"/>
    </location>
</feature>
<dbReference type="PANTHER" id="PTHR44675:SF1">
    <property type="entry name" value="P21-ACTIVATED PROTEIN KINASE-INTERACTING PROTEIN 1"/>
    <property type="match status" value="1"/>
</dbReference>
<dbReference type="Proteomes" id="UP001221757">
    <property type="component" value="Unassembled WGS sequence"/>
</dbReference>
<dbReference type="PROSITE" id="PS50294">
    <property type="entry name" value="WD_REPEATS_REGION"/>
    <property type="match status" value="2"/>
</dbReference>
<keyword evidence="1 3" id="KW-0853">WD repeat</keyword>